<sequence length="64" mass="7257">MKAKLIRSIREMLEFRLTKAPDAETRAKGEAMVAEYLAKAEAQPESFFDGEDSRSIVLKLNNLK</sequence>
<protein>
    <submittedName>
        <fullName evidence="1">Uncharacterized protein</fullName>
    </submittedName>
</protein>
<dbReference type="Proteomes" id="UP000307956">
    <property type="component" value="Unassembled WGS sequence"/>
</dbReference>
<proteinExistence type="predicted"/>
<name>A0A4S4AAL6_9RHOO</name>
<keyword evidence="2" id="KW-1185">Reference proteome</keyword>
<organism evidence="1 2">
    <name type="scientific">Pseudothauera rhizosphaerae</name>
    <dbReference type="NCBI Taxonomy" id="2565932"/>
    <lineage>
        <taxon>Bacteria</taxon>
        <taxon>Pseudomonadati</taxon>
        <taxon>Pseudomonadota</taxon>
        <taxon>Betaproteobacteria</taxon>
        <taxon>Rhodocyclales</taxon>
        <taxon>Zoogloeaceae</taxon>
        <taxon>Pseudothauera</taxon>
    </lineage>
</organism>
<evidence type="ECO:0000313" key="2">
    <source>
        <dbReference type="Proteomes" id="UP000307956"/>
    </source>
</evidence>
<gene>
    <name evidence="1" type="ORF">E6O51_20295</name>
</gene>
<accession>A0A4S4AAL6</accession>
<reference evidence="1 2" key="1">
    <citation type="submission" date="2019-04" db="EMBL/GenBank/DDBJ databases">
        <title>Azoarcus rhizosphaerae sp. nov. isolated from rhizosphere of Ficus religiosa.</title>
        <authorList>
            <person name="Lin S.-Y."/>
            <person name="Hameed A."/>
            <person name="Hsu Y.-H."/>
            <person name="Young C.-C."/>
        </authorList>
    </citation>
    <scope>NUCLEOTIDE SEQUENCE [LARGE SCALE GENOMIC DNA]</scope>
    <source>
        <strain evidence="1 2">CC-YHH848</strain>
    </source>
</reference>
<evidence type="ECO:0000313" key="1">
    <source>
        <dbReference type="EMBL" id="THF55929.1"/>
    </source>
</evidence>
<dbReference type="EMBL" id="SSOD01000022">
    <property type="protein sequence ID" value="THF55929.1"/>
    <property type="molecule type" value="Genomic_DNA"/>
</dbReference>
<dbReference type="RefSeq" id="WP_136386845.1">
    <property type="nucleotide sequence ID" value="NZ_SSOD01000022.1"/>
</dbReference>
<comment type="caution">
    <text evidence="1">The sequence shown here is derived from an EMBL/GenBank/DDBJ whole genome shotgun (WGS) entry which is preliminary data.</text>
</comment>
<dbReference type="AlphaFoldDB" id="A0A4S4AAL6"/>